<gene>
    <name evidence="3" type="ORF">QTG54_003386</name>
</gene>
<feature type="region of interest" description="Disordered" evidence="1">
    <location>
        <begin position="36"/>
        <end position="75"/>
    </location>
</feature>
<sequence>MSRKTARVCLLAAIALAFLSILRYTNEQQYSLHYSHNDSSNLNSLKSRRLSSSKTYQPQQLIQSPSNENTDEEDTASSEEGYTYLIIHYHKSGHILTQNLRDILLQIDPSIQRNYIDRFPKRQHDPTTKCPHLTLHPNTVYVQSSPDFFCNVDILAEELLTRPTKQRGVKLIHLIRDPFTMAISNYNYHSQDPLPEGENWVKRTNPCAVEDKSTLIYADLFMKTFTSPGAYRLMEYEDFKIIQTMCHRLYDQQQSSPGFYQHLLHLSPTDGLILATTYLMLGHGGDILRMANNIIKLRQLQTLERQIHLQQHTLATFSNESKRKVQVLTMSMDNFIRRPKESTIQFLEFISLGNSGVLLSVEEKEEIATRYEEMYYGKVTAGDEHITSLLSKPKKMMSDGNIMEEEETMVVMSDTVAVLEQSLRENMLWGRVLGNIANLVEESLKGVHNWY</sequence>
<evidence type="ECO:0008006" key="5">
    <source>
        <dbReference type="Google" id="ProtNLM"/>
    </source>
</evidence>
<evidence type="ECO:0000256" key="2">
    <source>
        <dbReference type="SAM" id="SignalP"/>
    </source>
</evidence>
<keyword evidence="2" id="KW-0732">Signal</keyword>
<organism evidence="3 4">
    <name type="scientific">Skeletonema marinoi</name>
    <dbReference type="NCBI Taxonomy" id="267567"/>
    <lineage>
        <taxon>Eukaryota</taxon>
        <taxon>Sar</taxon>
        <taxon>Stramenopiles</taxon>
        <taxon>Ochrophyta</taxon>
        <taxon>Bacillariophyta</taxon>
        <taxon>Coscinodiscophyceae</taxon>
        <taxon>Thalassiosirophycidae</taxon>
        <taxon>Thalassiosirales</taxon>
        <taxon>Skeletonemataceae</taxon>
        <taxon>Skeletonema</taxon>
        <taxon>Skeletonema marinoi-dohrnii complex</taxon>
    </lineage>
</organism>
<proteinExistence type="predicted"/>
<evidence type="ECO:0000313" key="4">
    <source>
        <dbReference type="Proteomes" id="UP001224775"/>
    </source>
</evidence>
<feature type="chain" id="PRO_5042196909" description="Sulfotransferase domain-containing protein" evidence="2">
    <location>
        <begin position="28"/>
        <end position="451"/>
    </location>
</feature>
<name>A0AAD8YHN9_9STRA</name>
<dbReference type="AlphaFoldDB" id="A0AAD8YHN9"/>
<feature type="compositionally biased region" description="Polar residues" evidence="1">
    <location>
        <begin position="55"/>
        <end position="68"/>
    </location>
</feature>
<dbReference type="EMBL" id="JATAAI010000005">
    <property type="protein sequence ID" value="KAK1745462.1"/>
    <property type="molecule type" value="Genomic_DNA"/>
</dbReference>
<evidence type="ECO:0000313" key="3">
    <source>
        <dbReference type="EMBL" id="KAK1745462.1"/>
    </source>
</evidence>
<feature type="signal peptide" evidence="2">
    <location>
        <begin position="1"/>
        <end position="27"/>
    </location>
</feature>
<feature type="compositionally biased region" description="Low complexity" evidence="1">
    <location>
        <begin position="36"/>
        <end position="45"/>
    </location>
</feature>
<dbReference type="InterPro" id="IPR027417">
    <property type="entry name" value="P-loop_NTPase"/>
</dbReference>
<evidence type="ECO:0000256" key="1">
    <source>
        <dbReference type="SAM" id="MobiDB-lite"/>
    </source>
</evidence>
<accession>A0AAD8YHN9</accession>
<protein>
    <recommendedName>
        <fullName evidence="5">Sulfotransferase domain-containing protein</fullName>
    </recommendedName>
</protein>
<dbReference type="Proteomes" id="UP001224775">
    <property type="component" value="Unassembled WGS sequence"/>
</dbReference>
<comment type="caution">
    <text evidence="3">The sequence shown here is derived from an EMBL/GenBank/DDBJ whole genome shotgun (WGS) entry which is preliminary data.</text>
</comment>
<reference evidence="3" key="1">
    <citation type="submission" date="2023-06" db="EMBL/GenBank/DDBJ databases">
        <title>Survivors Of The Sea: Transcriptome response of Skeletonema marinoi to long-term dormancy.</title>
        <authorList>
            <person name="Pinder M.I.M."/>
            <person name="Kourtchenko O."/>
            <person name="Robertson E.K."/>
            <person name="Larsson T."/>
            <person name="Maumus F."/>
            <person name="Osuna-Cruz C.M."/>
            <person name="Vancaester E."/>
            <person name="Stenow R."/>
            <person name="Vandepoele K."/>
            <person name="Ploug H."/>
            <person name="Bruchert V."/>
            <person name="Godhe A."/>
            <person name="Topel M."/>
        </authorList>
    </citation>
    <scope>NUCLEOTIDE SEQUENCE</scope>
    <source>
        <strain evidence="3">R05AC</strain>
    </source>
</reference>
<dbReference type="Gene3D" id="3.40.50.300">
    <property type="entry name" value="P-loop containing nucleotide triphosphate hydrolases"/>
    <property type="match status" value="1"/>
</dbReference>
<dbReference type="SUPFAM" id="SSF52540">
    <property type="entry name" value="P-loop containing nucleoside triphosphate hydrolases"/>
    <property type="match status" value="1"/>
</dbReference>
<keyword evidence="4" id="KW-1185">Reference proteome</keyword>